<evidence type="ECO:0000256" key="1">
    <source>
        <dbReference type="ARBA" id="ARBA00006328"/>
    </source>
</evidence>
<evidence type="ECO:0000313" key="5">
    <source>
        <dbReference type="Proteomes" id="UP001140560"/>
    </source>
</evidence>
<sequence length="330" mass="35530">MTRNIAITAGDGHTGFLIAELILTNNDFKNKVDSVSVLCLHPTGHRAKQLAELGATIIPHKPGREREMVKTLTDAGCDTVCLIPPAHKEKFDVTVELINATKKANVPNVLFISAAGCDVAEREKQPHLRGFIDLEALVMAAKGDASTSTGHSPCIIRAGFYSENLLLYAPQAKKDGVLPIPIGESHLMAPVALGDIAQLAAHVLTGKGKNGFDDRHRGQLMICTGPTLCTGSELAANASKALGVTLEFEDISEAEAKKVLKAQSDSDPSELQYLLEYYSLVREGKTNYIATTAFVNVTGTSPQQPTDFFKVYSESFLPTNDGHASKKRKM</sequence>
<dbReference type="InterPro" id="IPR036291">
    <property type="entry name" value="NAD(P)-bd_dom_sf"/>
</dbReference>
<evidence type="ECO:0000313" key="4">
    <source>
        <dbReference type="EMBL" id="KAJ4365201.1"/>
    </source>
</evidence>
<comment type="similarity">
    <text evidence="1">Belongs to the NmrA-type oxidoreductase family.</text>
</comment>
<name>A0A9W8Y1F2_9PLEO</name>
<keyword evidence="2" id="KW-0521">NADP</keyword>
<proteinExistence type="inferred from homology"/>
<dbReference type="Gene3D" id="3.40.50.720">
    <property type="entry name" value="NAD(P)-binding Rossmann-like Domain"/>
    <property type="match status" value="1"/>
</dbReference>
<keyword evidence="5" id="KW-1185">Reference proteome</keyword>
<evidence type="ECO:0000259" key="3">
    <source>
        <dbReference type="Pfam" id="PF05368"/>
    </source>
</evidence>
<dbReference type="AlphaFoldDB" id="A0A9W8Y1F2"/>
<dbReference type="Pfam" id="PF05368">
    <property type="entry name" value="NmrA"/>
    <property type="match status" value="1"/>
</dbReference>
<feature type="domain" description="NmrA-like" evidence="3">
    <location>
        <begin position="2"/>
        <end position="259"/>
    </location>
</feature>
<dbReference type="InterPro" id="IPR008030">
    <property type="entry name" value="NmrA-like"/>
</dbReference>
<protein>
    <recommendedName>
        <fullName evidence="3">NmrA-like domain-containing protein</fullName>
    </recommendedName>
</protein>
<dbReference type="InterPro" id="IPR051164">
    <property type="entry name" value="NmrA-like_oxidored"/>
</dbReference>
<dbReference type="OrthoDB" id="10254221at2759"/>
<dbReference type="SUPFAM" id="SSF51735">
    <property type="entry name" value="NAD(P)-binding Rossmann-fold domains"/>
    <property type="match status" value="1"/>
</dbReference>
<reference evidence="4" key="1">
    <citation type="submission" date="2022-10" db="EMBL/GenBank/DDBJ databases">
        <title>Tapping the CABI collections for fungal endophytes: first genome assemblies for Collariella, Neodidymelliopsis, Ascochyta clinopodiicola, Didymella pomorum, Didymosphaeria variabile, Neocosmospora piperis and Neocucurbitaria cava.</title>
        <authorList>
            <person name="Hill R."/>
        </authorList>
    </citation>
    <scope>NUCLEOTIDE SEQUENCE</scope>
    <source>
        <strain evidence="4">IMI 356814</strain>
    </source>
</reference>
<dbReference type="GO" id="GO:0005634">
    <property type="term" value="C:nucleus"/>
    <property type="evidence" value="ECO:0007669"/>
    <property type="project" value="TreeGrafter"/>
</dbReference>
<dbReference type="PANTHER" id="PTHR42748:SF22">
    <property type="entry name" value="NMRA-LIKE DOMAIN-CONTAINING PROTEIN"/>
    <property type="match status" value="1"/>
</dbReference>
<gene>
    <name evidence="4" type="ORF">N0V83_008819</name>
</gene>
<dbReference type="Proteomes" id="UP001140560">
    <property type="component" value="Unassembled WGS sequence"/>
</dbReference>
<dbReference type="PANTHER" id="PTHR42748">
    <property type="entry name" value="NITROGEN METABOLITE REPRESSION PROTEIN NMRA FAMILY MEMBER"/>
    <property type="match status" value="1"/>
</dbReference>
<accession>A0A9W8Y1F2</accession>
<dbReference type="EMBL" id="JAPEUY010000016">
    <property type="protein sequence ID" value="KAJ4365201.1"/>
    <property type="molecule type" value="Genomic_DNA"/>
</dbReference>
<dbReference type="Gene3D" id="3.90.25.10">
    <property type="entry name" value="UDP-galactose 4-epimerase, domain 1"/>
    <property type="match status" value="1"/>
</dbReference>
<evidence type="ECO:0000256" key="2">
    <source>
        <dbReference type="ARBA" id="ARBA00022857"/>
    </source>
</evidence>
<organism evidence="4 5">
    <name type="scientific">Neocucurbitaria cava</name>
    <dbReference type="NCBI Taxonomy" id="798079"/>
    <lineage>
        <taxon>Eukaryota</taxon>
        <taxon>Fungi</taxon>
        <taxon>Dikarya</taxon>
        <taxon>Ascomycota</taxon>
        <taxon>Pezizomycotina</taxon>
        <taxon>Dothideomycetes</taxon>
        <taxon>Pleosporomycetidae</taxon>
        <taxon>Pleosporales</taxon>
        <taxon>Pleosporineae</taxon>
        <taxon>Cucurbitariaceae</taxon>
        <taxon>Neocucurbitaria</taxon>
    </lineage>
</organism>
<comment type="caution">
    <text evidence="4">The sequence shown here is derived from an EMBL/GenBank/DDBJ whole genome shotgun (WGS) entry which is preliminary data.</text>
</comment>